<evidence type="ECO:0000313" key="2">
    <source>
        <dbReference type="EMBL" id="MQM06326.1"/>
    </source>
</evidence>
<dbReference type="EMBL" id="NMUH01003602">
    <property type="protein sequence ID" value="MQM06326.1"/>
    <property type="molecule type" value="Genomic_DNA"/>
</dbReference>
<sequence length="116" mass="13217">MRGEAGDRGSLEKGAWTKEFSSRFRLQLRVLLGFDKRPAYITQLAPMDIQTYPEMVRKSQLLEDATDLTDRIKGRMVKKELTSGAPSRPAYSKKRPLSESDYDHTYEDGTEGDAQE</sequence>
<proteinExistence type="predicted"/>
<accession>A0A843WEW6</accession>
<dbReference type="AlphaFoldDB" id="A0A843WEW6"/>
<keyword evidence="3" id="KW-1185">Reference proteome</keyword>
<evidence type="ECO:0000313" key="3">
    <source>
        <dbReference type="Proteomes" id="UP000652761"/>
    </source>
</evidence>
<reference evidence="2" key="1">
    <citation type="submission" date="2017-07" db="EMBL/GenBank/DDBJ databases">
        <title>Taro Niue Genome Assembly and Annotation.</title>
        <authorList>
            <person name="Atibalentja N."/>
            <person name="Keating K."/>
            <person name="Fields C.J."/>
        </authorList>
    </citation>
    <scope>NUCLEOTIDE SEQUENCE</scope>
    <source>
        <strain evidence="2">Niue_2</strain>
        <tissue evidence="2">Leaf</tissue>
    </source>
</reference>
<dbReference type="Proteomes" id="UP000652761">
    <property type="component" value="Unassembled WGS sequence"/>
</dbReference>
<gene>
    <name evidence="2" type="ORF">Taro_039148</name>
</gene>
<protein>
    <submittedName>
        <fullName evidence="2">Uncharacterized protein</fullName>
    </submittedName>
</protein>
<evidence type="ECO:0000256" key="1">
    <source>
        <dbReference type="SAM" id="MobiDB-lite"/>
    </source>
</evidence>
<organism evidence="2 3">
    <name type="scientific">Colocasia esculenta</name>
    <name type="common">Wild taro</name>
    <name type="synonym">Arum esculentum</name>
    <dbReference type="NCBI Taxonomy" id="4460"/>
    <lineage>
        <taxon>Eukaryota</taxon>
        <taxon>Viridiplantae</taxon>
        <taxon>Streptophyta</taxon>
        <taxon>Embryophyta</taxon>
        <taxon>Tracheophyta</taxon>
        <taxon>Spermatophyta</taxon>
        <taxon>Magnoliopsida</taxon>
        <taxon>Liliopsida</taxon>
        <taxon>Araceae</taxon>
        <taxon>Aroideae</taxon>
        <taxon>Colocasieae</taxon>
        <taxon>Colocasia</taxon>
    </lineage>
</organism>
<name>A0A843WEW6_COLES</name>
<comment type="caution">
    <text evidence="2">The sequence shown here is derived from an EMBL/GenBank/DDBJ whole genome shotgun (WGS) entry which is preliminary data.</text>
</comment>
<feature type="region of interest" description="Disordered" evidence="1">
    <location>
        <begin position="75"/>
        <end position="116"/>
    </location>
</feature>
<feature type="compositionally biased region" description="Basic and acidic residues" evidence="1">
    <location>
        <begin position="96"/>
        <end position="107"/>
    </location>
</feature>